<sequence length="153" mass="17529">MNVKIEIPALMVMASALLKSRIVDAQRVVGKQYFRELEKGNPVLLSDVKLEDNSTMRFSLSMNTEEFRGPLNFSAFRNQVIMLIDTYAKFLETEQEPRVMSDDGNVQHVIFVPVISQMQNNLNALVMAFEQRNNAEIRLQLMFVDPEQFVAKG</sequence>
<evidence type="ECO:0000313" key="1">
    <source>
        <dbReference type="EMBL" id="NKI17169.1"/>
    </source>
</evidence>
<reference evidence="1 2" key="1">
    <citation type="submission" date="2020-04" db="EMBL/GenBank/DDBJ databases">
        <authorList>
            <person name="Yoon J."/>
        </authorList>
    </citation>
    <scope>NUCLEOTIDE SEQUENCE [LARGE SCALE GENOMIC DNA]</scope>
    <source>
        <strain evidence="1 2">KMU-166</strain>
    </source>
</reference>
<name>A0ABX1GG44_9GAMM</name>
<dbReference type="Proteomes" id="UP000765845">
    <property type="component" value="Unassembled WGS sequence"/>
</dbReference>
<dbReference type="EMBL" id="JAAWWK010000002">
    <property type="protein sequence ID" value="NKI17169.1"/>
    <property type="molecule type" value="Genomic_DNA"/>
</dbReference>
<evidence type="ECO:0000313" key="2">
    <source>
        <dbReference type="Proteomes" id="UP000765845"/>
    </source>
</evidence>
<protein>
    <submittedName>
        <fullName evidence="1">Uncharacterized protein</fullName>
    </submittedName>
</protein>
<dbReference type="RefSeq" id="WP_168449690.1">
    <property type="nucleotide sequence ID" value="NZ_JAAWWK010000002.1"/>
</dbReference>
<proteinExistence type="predicted"/>
<accession>A0ABX1GG44</accession>
<gene>
    <name evidence="1" type="ORF">HCU74_07000</name>
</gene>
<organism evidence="1 2">
    <name type="scientific">Spongiibacter thalassae</name>
    <dbReference type="NCBI Taxonomy" id="2721624"/>
    <lineage>
        <taxon>Bacteria</taxon>
        <taxon>Pseudomonadati</taxon>
        <taxon>Pseudomonadota</taxon>
        <taxon>Gammaproteobacteria</taxon>
        <taxon>Cellvibrionales</taxon>
        <taxon>Spongiibacteraceae</taxon>
        <taxon>Spongiibacter</taxon>
    </lineage>
</organism>
<comment type="caution">
    <text evidence="1">The sequence shown here is derived from an EMBL/GenBank/DDBJ whole genome shotgun (WGS) entry which is preliminary data.</text>
</comment>
<keyword evidence="2" id="KW-1185">Reference proteome</keyword>